<proteinExistence type="predicted"/>
<evidence type="ECO:0000313" key="3">
    <source>
        <dbReference type="Proteomes" id="UP000007305"/>
    </source>
</evidence>
<reference evidence="2" key="3">
    <citation type="submission" date="2021-05" db="UniProtKB">
        <authorList>
            <consortium name="EnsemblPlants"/>
        </authorList>
    </citation>
    <scope>IDENTIFICATION</scope>
    <source>
        <strain evidence="2">cv. B73</strain>
    </source>
</reference>
<dbReference type="EnsemblPlants" id="Zm00001eb321800_T001">
    <property type="protein sequence ID" value="Zm00001eb321800_P001"/>
    <property type="gene ID" value="Zm00001eb321800"/>
</dbReference>
<reference evidence="3" key="1">
    <citation type="submission" date="2015-12" db="EMBL/GenBank/DDBJ databases">
        <title>Update maize B73 reference genome by single molecule sequencing technologies.</title>
        <authorList>
            <consortium name="Maize Genome Sequencing Project"/>
            <person name="Ware D."/>
        </authorList>
    </citation>
    <scope>NUCLEOTIDE SEQUENCE [LARGE SCALE GENOMIC DNA]</scope>
    <source>
        <strain evidence="3">cv. B73</strain>
    </source>
</reference>
<keyword evidence="3" id="KW-1185">Reference proteome</keyword>
<dbReference type="Gramene" id="Zm00001eb321800_T001">
    <property type="protein sequence ID" value="Zm00001eb321800_P001"/>
    <property type="gene ID" value="Zm00001eb321800"/>
</dbReference>
<reference evidence="2" key="2">
    <citation type="submission" date="2019-07" db="EMBL/GenBank/DDBJ databases">
        <authorList>
            <person name="Seetharam A."/>
            <person name="Woodhouse M."/>
            <person name="Cannon E."/>
        </authorList>
    </citation>
    <scope>NUCLEOTIDE SEQUENCE [LARGE SCALE GENOMIC DNA]</scope>
    <source>
        <strain evidence="2">cv. B73</strain>
    </source>
</reference>
<feature type="region of interest" description="Disordered" evidence="1">
    <location>
        <begin position="1"/>
        <end position="42"/>
    </location>
</feature>
<dbReference type="InParanoid" id="A0A804QCN0"/>
<accession>A0A804QCN0</accession>
<dbReference type="Proteomes" id="UP000007305">
    <property type="component" value="Chromosome 7"/>
</dbReference>
<name>A0A804QCN0_MAIZE</name>
<dbReference type="AlphaFoldDB" id="A0A804QCN0"/>
<sequence>MPFQAPRPGAGDGASNACSAAARQRSRQGGHAEDTADTARYPYAPTISPPVLVLVDLESSGIGRNLGFAPSPLPHLSCTHSLSSQAADWLAKSPRDQSRSNLVSEMGASTAMGALEQAHLAAVACACDDDEQNDYIDLLSGDTAVTGLHRGANGARAGAGA</sequence>
<evidence type="ECO:0000256" key="1">
    <source>
        <dbReference type="SAM" id="MobiDB-lite"/>
    </source>
</evidence>
<protein>
    <submittedName>
        <fullName evidence="2">Uncharacterized protein</fullName>
    </submittedName>
</protein>
<feature type="compositionally biased region" description="Low complexity" evidence="1">
    <location>
        <begin position="13"/>
        <end position="29"/>
    </location>
</feature>
<organism evidence="2 3">
    <name type="scientific">Zea mays</name>
    <name type="common">Maize</name>
    <dbReference type="NCBI Taxonomy" id="4577"/>
    <lineage>
        <taxon>Eukaryota</taxon>
        <taxon>Viridiplantae</taxon>
        <taxon>Streptophyta</taxon>
        <taxon>Embryophyta</taxon>
        <taxon>Tracheophyta</taxon>
        <taxon>Spermatophyta</taxon>
        <taxon>Magnoliopsida</taxon>
        <taxon>Liliopsida</taxon>
        <taxon>Poales</taxon>
        <taxon>Poaceae</taxon>
        <taxon>PACMAD clade</taxon>
        <taxon>Panicoideae</taxon>
        <taxon>Andropogonodae</taxon>
        <taxon>Andropogoneae</taxon>
        <taxon>Tripsacinae</taxon>
        <taxon>Zea</taxon>
    </lineage>
</organism>
<evidence type="ECO:0000313" key="2">
    <source>
        <dbReference type="EnsemblPlants" id="Zm00001eb321800_P001"/>
    </source>
</evidence>